<keyword evidence="2" id="KW-0418">Kinase</keyword>
<proteinExistence type="predicted"/>
<dbReference type="SMART" id="SM00387">
    <property type="entry name" value="HATPase_c"/>
    <property type="match status" value="1"/>
</dbReference>
<gene>
    <name evidence="2" type="primary">rsbT</name>
    <name evidence="2" type="ORF">XYCOK13_37630</name>
</gene>
<reference evidence="2" key="1">
    <citation type="submission" date="2021-04" db="EMBL/GenBank/DDBJ databases">
        <title>Draft genome sequence of Xylanibacillus composti strain K13.</title>
        <authorList>
            <person name="Uke A."/>
            <person name="Chhe C."/>
            <person name="Baramee S."/>
            <person name="Kosugi A."/>
        </authorList>
    </citation>
    <scope>NUCLEOTIDE SEQUENCE</scope>
    <source>
        <strain evidence="2">K13</strain>
    </source>
</reference>
<evidence type="ECO:0000313" key="2">
    <source>
        <dbReference type="EMBL" id="GIQ70939.1"/>
    </source>
</evidence>
<organism evidence="2 3">
    <name type="scientific">Xylanibacillus composti</name>
    <dbReference type="NCBI Taxonomy" id="1572762"/>
    <lineage>
        <taxon>Bacteria</taxon>
        <taxon>Bacillati</taxon>
        <taxon>Bacillota</taxon>
        <taxon>Bacilli</taxon>
        <taxon>Bacillales</taxon>
        <taxon>Paenibacillaceae</taxon>
        <taxon>Xylanibacillus</taxon>
    </lineage>
</organism>
<dbReference type="CDD" id="cd16934">
    <property type="entry name" value="HATPase_RsbT-like"/>
    <property type="match status" value="1"/>
</dbReference>
<dbReference type="Gene3D" id="3.30.565.10">
    <property type="entry name" value="Histidine kinase-like ATPase, C-terminal domain"/>
    <property type="match status" value="1"/>
</dbReference>
<dbReference type="RefSeq" id="WP_213413747.1">
    <property type="nucleotide sequence ID" value="NZ_BOVK01000064.1"/>
</dbReference>
<dbReference type="Proteomes" id="UP000677918">
    <property type="component" value="Unassembled WGS sequence"/>
</dbReference>
<dbReference type="GO" id="GO:0016301">
    <property type="term" value="F:kinase activity"/>
    <property type="evidence" value="ECO:0007669"/>
    <property type="project" value="UniProtKB-KW"/>
</dbReference>
<dbReference type="InterPro" id="IPR036890">
    <property type="entry name" value="HATPase_C_sf"/>
</dbReference>
<dbReference type="Pfam" id="PF02518">
    <property type="entry name" value="HATPase_c"/>
    <property type="match status" value="1"/>
</dbReference>
<name>A0A8J4M3K5_9BACL</name>
<evidence type="ECO:0000313" key="3">
    <source>
        <dbReference type="Proteomes" id="UP000677918"/>
    </source>
</evidence>
<feature type="domain" description="Histidine kinase/HSP90-like ATPase" evidence="1">
    <location>
        <begin position="32"/>
        <end position="133"/>
    </location>
</feature>
<accession>A0A8J4M3K5</accession>
<dbReference type="EMBL" id="BOVK01000064">
    <property type="protein sequence ID" value="GIQ70939.1"/>
    <property type="molecule type" value="Genomic_DNA"/>
</dbReference>
<dbReference type="SUPFAM" id="SSF55874">
    <property type="entry name" value="ATPase domain of HSP90 chaperone/DNA topoisomerase II/histidine kinase"/>
    <property type="match status" value="1"/>
</dbReference>
<comment type="caution">
    <text evidence="2">The sequence shown here is derived from an EMBL/GenBank/DDBJ whole genome shotgun (WGS) entry which is preliminary data.</text>
</comment>
<dbReference type="InterPro" id="IPR003594">
    <property type="entry name" value="HATPase_dom"/>
</dbReference>
<dbReference type="AlphaFoldDB" id="A0A8J4M3K5"/>
<sequence length="133" mass="14558">MVEKIQILQEQDAIVARQRGRDLAKQLGFSLVDQTRIAISISELARNMLIYAGAGEIEIRQIEANDDLTGIEIRAEDKGPGITDLEMAMTDGYTSSGGLGMGLPGTKRLMDDFEIRSEVGKGTSVTIRKWLST</sequence>
<keyword evidence="3" id="KW-1185">Reference proteome</keyword>
<keyword evidence="2" id="KW-0808">Transferase</keyword>
<protein>
    <submittedName>
        <fullName evidence="2">Serine/threonine-protein kinase RsbT</fullName>
    </submittedName>
</protein>
<evidence type="ECO:0000259" key="1">
    <source>
        <dbReference type="SMART" id="SM00387"/>
    </source>
</evidence>